<evidence type="ECO:0000313" key="1">
    <source>
        <dbReference type="EMBL" id="SHG19890.1"/>
    </source>
</evidence>
<accession>A0A1M5HVB7</accession>
<dbReference type="PROSITE" id="PS51257">
    <property type="entry name" value="PROKAR_LIPOPROTEIN"/>
    <property type="match status" value="1"/>
</dbReference>
<evidence type="ECO:0000313" key="2">
    <source>
        <dbReference type="Proteomes" id="UP000184041"/>
    </source>
</evidence>
<name>A0A1M5HVB7_9BACT</name>
<dbReference type="AlphaFoldDB" id="A0A1M5HVB7"/>
<dbReference type="STRING" id="1194090.SAMN05443144_12132"/>
<sequence>MKPVSLLLAALFLISCEGDPGPMGPDGPRGPQGPPGFVGQAFEVEAYFNESNEYSEVFEIPQTIDIDDSDIVSVYWLWDVDEEAGDVWQPLPASVYFDDGGEMQYAFDHTQFDIQLFLYGNVDLGTVGDDYTQEQFFKVVILPVEYVEANKVDLSNMQEVMKAVDKSKVDRLRAVQQ</sequence>
<organism evidence="1 2">
    <name type="scientific">Fodinibius roseus</name>
    <dbReference type="NCBI Taxonomy" id="1194090"/>
    <lineage>
        <taxon>Bacteria</taxon>
        <taxon>Pseudomonadati</taxon>
        <taxon>Balneolota</taxon>
        <taxon>Balneolia</taxon>
        <taxon>Balneolales</taxon>
        <taxon>Balneolaceae</taxon>
        <taxon>Fodinibius</taxon>
    </lineage>
</organism>
<dbReference type="Gene3D" id="1.20.5.320">
    <property type="entry name" value="6-Phosphogluconate Dehydrogenase, domain 3"/>
    <property type="match status" value="1"/>
</dbReference>
<reference evidence="1 2" key="1">
    <citation type="submission" date="2016-11" db="EMBL/GenBank/DDBJ databases">
        <authorList>
            <person name="Jaros S."/>
            <person name="Januszkiewicz K."/>
            <person name="Wedrychowicz H."/>
        </authorList>
    </citation>
    <scope>NUCLEOTIDE SEQUENCE [LARGE SCALE GENOMIC DNA]</scope>
    <source>
        <strain evidence="1 2">DSM 21986</strain>
    </source>
</reference>
<keyword evidence="2" id="KW-1185">Reference proteome</keyword>
<dbReference type="EMBL" id="FQUS01000021">
    <property type="protein sequence ID" value="SHG19890.1"/>
    <property type="molecule type" value="Genomic_DNA"/>
</dbReference>
<proteinExistence type="predicted"/>
<dbReference type="Proteomes" id="UP000184041">
    <property type="component" value="Unassembled WGS sequence"/>
</dbReference>
<evidence type="ECO:0008006" key="3">
    <source>
        <dbReference type="Google" id="ProtNLM"/>
    </source>
</evidence>
<protein>
    <recommendedName>
        <fullName evidence="3">Collagen triple helix repeat-containing protein</fullName>
    </recommendedName>
</protein>
<gene>
    <name evidence="1" type="ORF">SAMN05443144_12132</name>
</gene>